<proteinExistence type="predicted"/>
<dbReference type="SUPFAM" id="SSF81606">
    <property type="entry name" value="PP2C-like"/>
    <property type="match status" value="1"/>
</dbReference>
<dbReference type="SMART" id="SM00979">
    <property type="entry name" value="TIFY"/>
    <property type="match status" value="1"/>
</dbReference>
<feature type="domain" description="Tify" evidence="2">
    <location>
        <begin position="133"/>
        <end position="168"/>
    </location>
</feature>
<dbReference type="InterPro" id="IPR015655">
    <property type="entry name" value="PP2C"/>
</dbReference>
<reference evidence="4 5" key="1">
    <citation type="journal article" date="2017" name="Genome Biol.">
        <title>New reference genome sequences of hot pepper reveal the massive evolution of plant disease-resistance genes by retroduplication.</title>
        <authorList>
            <person name="Kim S."/>
            <person name="Park J."/>
            <person name="Yeom S.I."/>
            <person name="Kim Y.M."/>
            <person name="Seo E."/>
            <person name="Kim K.T."/>
            <person name="Kim M.S."/>
            <person name="Lee J.M."/>
            <person name="Cheong K."/>
            <person name="Shin H.S."/>
            <person name="Kim S.B."/>
            <person name="Han K."/>
            <person name="Lee J."/>
            <person name="Park M."/>
            <person name="Lee H.A."/>
            <person name="Lee H.Y."/>
            <person name="Lee Y."/>
            <person name="Oh S."/>
            <person name="Lee J.H."/>
            <person name="Choi E."/>
            <person name="Choi E."/>
            <person name="Lee S.E."/>
            <person name="Jeon J."/>
            <person name="Kim H."/>
            <person name="Choi G."/>
            <person name="Song H."/>
            <person name="Lee J."/>
            <person name="Lee S.C."/>
            <person name="Kwon J.K."/>
            <person name="Lee H.Y."/>
            <person name="Koo N."/>
            <person name="Hong Y."/>
            <person name="Kim R.W."/>
            <person name="Kang W.H."/>
            <person name="Huh J.H."/>
            <person name="Kang B.C."/>
            <person name="Yang T.J."/>
            <person name="Lee Y.H."/>
            <person name="Bennetzen J.L."/>
            <person name="Choi D."/>
        </authorList>
    </citation>
    <scope>NUCLEOTIDE SEQUENCE [LARGE SCALE GENOMIC DNA]</scope>
    <source>
        <strain evidence="5">cv. PBC81</strain>
    </source>
</reference>
<keyword evidence="5" id="KW-1185">Reference proteome</keyword>
<evidence type="ECO:0000313" key="4">
    <source>
        <dbReference type="EMBL" id="PHT46585.1"/>
    </source>
</evidence>
<dbReference type="InterPro" id="IPR018467">
    <property type="entry name" value="CCT_CS"/>
</dbReference>
<dbReference type="Pfam" id="PF00481">
    <property type="entry name" value="PP2C"/>
    <property type="match status" value="1"/>
</dbReference>
<dbReference type="PROSITE" id="PS51320">
    <property type="entry name" value="TIFY"/>
    <property type="match status" value="1"/>
</dbReference>
<dbReference type="InterPro" id="IPR010399">
    <property type="entry name" value="Tify_dom"/>
</dbReference>
<dbReference type="Proteomes" id="UP000224567">
    <property type="component" value="Unassembled WGS sequence"/>
</dbReference>
<feature type="domain" description="PPM-type phosphatase" evidence="3">
    <location>
        <begin position="424"/>
        <end position="751"/>
    </location>
</feature>
<evidence type="ECO:0000313" key="5">
    <source>
        <dbReference type="Proteomes" id="UP000224567"/>
    </source>
</evidence>
<evidence type="ECO:0000259" key="3">
    <source>
        <dbReference type="PROSITE" id="PS51746"/>
    </source>
</evidence>
<dbReference type="InterPro" id="IPR036457">
    <property type="entry name" value="PPM-type-like_dom_sf"/>
</dbReference>
<accession>A0A2G2WMW5</accession>
<dbReference type="PROSITE" id="PS51746">
    <property type="entry name" value="PPM_2"/>
    <property type="match status" value="1"/>
</dbReference>
<dbReference type="Gene3D" id="3.60.40.10">
    <property type="entry name" value="PPM-type phosphatase domain"/>
    <property type="match status" value="1"/>
</dbReference>
<sequence length="764" mass="84928">MPPEETVWKSALDKPLYQLTEDDISQLTREDCRRYLKQKGMRKPSWNKSQAIQQVISLKALLETTPDNHPAIPRILHNPHVQRGKFTEAGEPSKSAEATVPRGRNQLDRPDYFTVQPLAVVDNSAPSRTIGTADTPVGQMTIFYSGKVNVYDDVPADKAQTIMCLASSPLCVRSETPPNATVAARHTACNLQAATTKLRPDTDLVPTIQTVKMSEVSRIPVYESNSFYDDNPVESPANRKASVQRYREKRKDRFKCKRKVEITSSASVDIYLNDRMGTRTSSDHTSEADLCFTPRIKLSTAPTGSGPTLDNVQMNPTFSCGLNDRVSLSQLAQVLDLVLETGLWRYMRRLIGQVFDVFYCFSELTMEGEMVALLFVAFLCSTNAYEVTVSCMMAYDEGGASVVLSSPECPRWDFSAAIKNGTDDCLVATHQGRRKYQEDRIRCYPHVTVPILGEDGLNEASMGVAAVFDGHGGKEASEMASQRILDYLLLHVIFNTYKNLFSHSKEHEEAGPYGLKFKVDDESTHGILEKALLRTIQDIDSEFSQAHTDLLNDYVSGSTAIVVLWMNGKILVGNLGDSKALVCSRKAHFDQDNEGLKSCRLFVRDFVTRLQAEELTNDHHPDRDDEKARIHAAGGVVLTVGVPRVNGILAVSRSIGDIRLKRYGVIAEPEVMGWRRLSNEDWYVVIGSDGIFERMSPQDVCDILRGKHAVKNKTTIDSSSCPSSSSLADCIVYNAFSKGSSDNLSVIVIPLRQESPSLEQKEQM</sequence>
<dbReference type="AlphaFoldDB" id="A0A2G2WMW5"/>
<name>A0A2G2WMW5_CAPBA</name>
<evidence type="ECO:0000259" key="2">
    <source>
        <dbReference type="PROSITE" id="PS51320"/>
    </source>
</evidence>
<organism evidence="4 5">
    <name type="scientific">Capsicum baccatum</name>
    <name type="common">Peruvian pepper</name>
    <dbReference type="NCBI Taxonomy" id="33114"/>
    <lineage>
        <taxon>Eukaryota</taxon>
        <taxon>Viridiplantae</taxon>
        <taxon>Streptophyta</taxon>
        <taxon>Embryophyta</taxon>
        <taxon>Tracheophyta</taxon>
        <taxon>Spermatophyta</taxon>
        <taxon>Magnoliopsida</taxon>
        <taxon>eudicotyledons</taxon>
        <taxon>Gunneridae</taxon>
        <taxon>Pentapetalae</taxon>
        <taxon>asterids</taxon>
        <taxon>lamiids</taxon>
        <taxon>Solanales</taxon>
        <taxon>Solanaceae</taxon>
        <taxon>Solanoideae</taxon>
        <taxon>Capsiceae</taxon>
        <taxon>Capsicum</taxon>
    </lineage>
</organism>
<dbReference type="CDD" id="cd00143">
    <property type="entry name" value="PP2Cc"/>
    <property type="match status" value="1"/>
</dbReference>
<dbReference type="GO" id="GO:0004722">
    <property type="term" value="F:protein serine/threonine phosphatase activity"/>
    <property type="evidence" value="ECO:0007669"/>
    <property type="project" value="InterPro"/>
</dbReference>
<dbReference type="STRING" id="33114.A0A2G2WMW5"/>
<dbReference type="OrthoDB" id="416093at2759"/>
<feature type="region of interest" description="Disordered" evidence="1">
    <location>
        <begin position="88"/>
        <end position="108"/>
    </location>
</feature>
<dbReference type="Pfam" id="PF06200">
    <property type="entry name" value="tify"/>
    <property type="match status" value="1"/>
</dbReference>
<dbReference type="PANTHER" id="PTHR47992">
    <property type="entry name" value="PROTEIN PHOSPHATASE"/>
    <property type="match status" value="1"/>
</dbReference>
<evidence type="ECO:0000256" key="1">
    <source>
        <dbReference type="SAM" id="MobiDB-lite"/>
    </source>
</evidence>
<comment type="caution">
    <text evidence="4">The sequence shown here is derived from an EMBL/GenBank/DDBJ whole genome shotgun (WGS) entry which is preliminary data.</text>
</comment>
<dbReference type="Pfam" id="PF09425">
    <property type="entry name" value="Jas_motif"/>
    <property type="match status" value="1"/>
</dbReference>
<evidence type="ECO:0008006" key="6">
    <source>
        <dbReference type="Google" id="ProtNLM"/>
    </source>
</evidence>
<dbReference type="SMART" id="SM00332">
    <property type="entry name" value="PP2Cc"/>
    <property type="match status" value="1"/>
</dbReference>
<dbReference type="EMBL" id="MLFT02000006">
    <property type="protein sequence ID" value="PHT46585.1"/>
    <property type="molecule type" value="Genomic_DNA"/>
</dbReference>
<protein>
    <recommendedName>
        <fullName evidence="6">Protein-serine/threonine phosphatase</fullName>
    </recommendedName>
</protein>
<dbReference type="InterPro" id="IPR001932">
    <property type="entry name" value="PPM-type_phosphatase-like_dom"/>
</dbReference>
<reference evidence="5" key="2">
    <citation type="journal article" date="2017" name="J. Anim. Genet.">
        <title>Multiple reference genome sequences of hot pepper reveal the massive evolution of plant disease resistance genes by retroduplication.</title>
        <authorList>
            <person name="Kim S."/>
            <person name="Park J."/>
            <person name="Yeom S.-I."/>
            <person name="Kim Y.-M."/>
            <person name="Seo E."/>
            <person name="Kim K.-T."/>
            <person name="Kim M.-S."/>
            <person name="Lee J.M."/>
            <person name="Cheong K."/>
            <person name="Shin H.-S."/>
            <person name="Kim S.-B."/>
            <person name="Han K."/>
            <person name="Lee J."/>
            <person name="Park M."/>
            <person name="Lee H.-A."/>
            <person name="Lee H.-Y."/>
            <person name="Lee Y."/>
            <person name="Oh S."/>
            <person name="Lee J.H."/>
            <person name="Choi E."/>
            <person name="Choi E."/>
            <person name="Lee S.E."/>
            <person name="Jeon J."/>
            <person name="Kim H."/>
            <person name="Choi G."/>
            <person name="Song H."/>
            <person name="Lee J."/>
            <person name="Lee S.-C."/>
            <person name="Kwon J.-K."/>
            <person name="Lee H.-Y."/>
            <person name="Koo N."/>
            <person name="Hong Y."/>
            <person name="Kim R.W."/>
            <person name="Kang W.-H."/>
            <person name="Huh J.H."/>
            <person name="Kang B.-C."/>
            <person name="Yang T.-J."/>
            <person name="Lee Y.-H."/>
            <person name="Bennetzen J.L."/>
            <person name="Choi D."/>
        </authorList>
    </citation>
    <scope>NUCLEOTIDE SEQUENCE [LARGE SCALE GENOMIC DNA]</scope>
    <source>
        <strain evidence="5">cv. PBC81</strain>
    </source>
</reference>
<gene>
    <name evidence="4" type="ORF">CQW23_15743</name>
</gene>